<dbReference type="AlphaFoldDB" id="A0AAX4HKK1"/>
<dbReference type="SUPFAM" id="SSF48317">
    <property type="entry name" value="Acid phosphatase/Vanadium-dependent haloperoxidase"/>
    <property type="match status" value="1"/>
</dbReference>
<gene>
    <name evidence="3" type="ORF">SOO65_13375</name>
</gene>
<dbReference type="PRINTS" id="PR00483">
    <property type="entry name" value="BACPHPHTASE"/>
</dbReference>
<evidence type="ECO:0000313" key="4">
    <source>
        <dbReference type="Proteomes" id="UP001324634"/>
    </source>
</evidence>
<sequence length="218" mass="24307">MKQLILVLSFLFLLPAFAQEQLTYLTLESVDLNLVPAPPLEGSPEDLADLNEVLRWQQVRTPADCAKAQFEAEGFATSFFGAPYGPLTTEEAEKLVALQEILFKEVMVFSRIKKNEWARIRPYNRNVGIVPCVKMPRSLSYPSGHTTIAYVASRTFAILYPERAEALIKKGEEVSLGRVIGGAHHPLDTVAGKIMGKLIFEALMKSPKFMNDVEALRP</sequence>
<dbReference type="InterPro" id="IPR001011">
    <property type="entry name" value="Acid_Pase_classA_bac"/>
</dbReference>
<dbReference type="Pfam" id="PF01569">
    <property type="entry name" value="PAP2"/>
    <property type="match status" value="1"/>
</dbReference>
<evidence type="ECO:0000259" key="2">
    <source>
        <dbReference type="SMART" id="SM00014"/>
    </source>
</evidence>
<dbReference type="EMBL" id="CP139487">
    <property type="protein sequence ID" value="WPU63680.1"/>
    <property type="molecule type" value="Genomic_DNA"/>
</dbReference>
<dbReference type="InterPro" id="IPR036938">
    <property type="entry name" value="PAP2/HPO_sf"/>
</dbReference>
<proteinExistence type="predicted"/>
<dbReference type="RefSeq" id="WP_321390822.1">
    <property type="nucleotide sequence ID" value="NZ_CP139487.1"/>
</dbReference>
<feature type="domain" description="Phosphatidic acid phosphatase type 2/haloperoxidase" evidence="2">
    <location>
        <begin position="96"/>
        <end position="204"/>
    </location>
</feature>
<feature type="signal peptide" evidence="1">
    <location>
        <begin position="1"/>
        <end position="18"/>
    </location>
</feature>
<dbReference type="Gene3D" id="1.20.144.10">
    <property type="entry name" value="Phosphatidic acid phosphatase type 2/haloperoxidase"/>
    <property type="match status" value="1"/>
</dbReference>
<keyword evidence="4" id="KW-1185">Reference proteome</keyword>
<feature type="chain" id="PRO_5043836591" evidence="1">
    <location>
        <begin position="19"/>
        <end position="218"/>
    </location>
</feature>
<dbReference type="GO" id="GO:0003993">
    <property type="term" value="F:acid phosphatase activity"/>
    <property type="evidence" value="ECO:0007669"/>
    <property type="project" value="InterPro"/>
</dbReference>
<keyword evidence="1" id="KW-0732">Signal</keyword>
<evidence type="ECO:0000256" key="1">
    <source>
        <dbReference type="SAM" id="SignalP"/>
    </source>
</evidence>
<organism evidence="3 4">
    <name type="scientific">Peredibacter starrii</name>
    <dbReference type="NCBI Taxonomy" id="28202"/>
    <lineage>
        <taxon>Bacteria</taxon>
        <taxon>Pseudomonadati</taxon>
        <taxon>Bdellovibrionota</taxon>
        <taxon>Bacteriovoracia</taxon>
        <taxon>Bacteriovoracales</taxon>
        <taxon>Bacteriovoracaceae</taxon>
        <taxon>Peredibacter</taxon>
    </lineage>
</organism>
<accession>A0AAX4HKK1</accession>
<dbReference type="PIRSF" id="PIRSF000897">
    <property type="entry name" value="Acid_Ptase_ClsA"/>
    <property type="match status" value="1"/>
</dbReference>
<name>A0AAX4HKK1_9BACT</name>
<protein>
    <submittedName>
        <fullName evidence="3">Phosphatase PAP2 family protein</fullName>
    </submittedName>
</protein>
<dbReference type="CDD" id="cd03380">
    <property type="entry name" value="PAP2_like_1"/>
    <property type="match status" value="1"/>
</dbReference>
<evidence type="ECO:0000313" key="3">
    <source>
        <dbReference type="EMBL" id="WPU63680.1"/>
    </source>
</evidence>
<dbReference type="GO" id="GO:0030288">
    <property type="term" value="C:outer membrane-bounded periplasmic space"/>
    <property type="evidence" value="ECO:0007669"/>
    <property type="project" value="InterPro"/>
</dbReference>
<dbReference type="KEGG" id="psti:SOO65_13375"/>
<dbReference type="SMART" id="SM00014">
    <property type="entry name" value="acidPPc"/>
    <property type="match status" value="1"/>
</dbReference>
<dbReference type="InterPro" id="IPR000326">
    <property type="entry name" value="PAP2/HPO"/>
</dbReference>
<reference evidence="3 4" key="1">
    <citation type="submission" date="2023-11" db="EMBL/GenBank/DDBJ databases">
        <title>Peredibacter starrii A3.12.</title>
        <authorList>
            <person name="Mitchell R.J."/>
        </authorList>
    </citation>
    <scope>NUCLEOTIDE SEQUENCE [LARGE SCALE GENOMIC DNA]</scope>
    <source>
        <strain evidence="3 4">A3.12</strain>
    </source>
</reference>
<dbReference type="Proteomes" id="UP001324634">
    <property type="component" value="Chromosome"/>
</dbReference>